<evidence type="ECO:0000313" key="2">
    <source>
        <dbReference type="Proteomes" id="UP000789920"/>
    </source>
</evidence>
<name>A0ACA9SP84_9GLOM</name>
<keyword evidence="2" id="KW-1185">Reference proteome</keyword>
<proteinExistence type="predicted"/>
<evidence type="ECO:0000313" key="1">
    <source>
        <dbReference type="EMBL" id="CAG8842338.1"/>
    </source>
</evidence>
<dbReference type="EMBL" id="CAJVQC010133848">
    <property type="protein sequence ID" value="CAG8842338.1"/>
    <property type="molecule type" value="Genomic_DNA"/>
</dbReference>
<sequence>WPYQLFMQTLWTNCYSLVDESSRDGVERERALLALHPRTISQG</sequence>
<feature type="non-terminal residue" evidence="1">
    <location>
        <position position="43"/>
    </location>
</feature>
<protein>
    <submittedName>
        <fullName evidence="1">7032_t:CDS:1</fullName>
    </submittedName>
</protein>
<organism evidence="1 2">
    <name type="scientific">Racocetra persica</name>
    <dbReference type="NCBI Taxonomy" id="160502"/>
    <lineage>
        <taxon>Eukaryota</taxon>
        <taxon>Fungi</taxon>
        <taxon>Fungi incertae sedis</taxon>
        <taxon>Mucoromycota</taxon>
        <taxon>Glomeromycotina</taxon>
        <taxon>Glomeromycetes</taxon>
        <taxon>Diversisporales</taxon>
        <taxon>Gigasporaceae</taxon>
        <taxon>Racocetra</taxon>
    </lineage>
</organism>
<dbReference type="Proteomes" id="UP000789920">
    <property type="component" value="Unassembled WGS sequence"/>
</dbReference>
<feature type="non-terminal residue" evidence="1">
    <location>
        <position position="1"/>
    </location>
</feature>
<gene>
    <name evidence="1" type="ORF">RPERSI_LOCUS32276</name>
</gene>
<comment type="caution">
    <text evidence="1">The sequence shown here is derived from an EMBL/GenBank/DDBJ whole genome shotgun (WGS) entry which is preliminary data.</text>
</comment>
<accession>A0ACA9SP84</accession>
<reference evidence="1" key="1">
    <citation type="submission" date="2021-06" db="EMBL/GenBank/DDBJ databases">
        <authorList>
            <person name="Kallberg Y."/>
            <person name="Tangrot J."/>
            <person name="Rosling A."/>
        </authorList>
    </citation>
    <scope>NUCLEOTIDE SEQUENCE</scope>
    <source>
        <strain evidence="1">MA461A</strain>
    </source>
</reference>